<evidence type="ECO:0000313" key="2">
    <source>
        <dbReference type="EMBL" id="CEM24704.1"/>
    </source>
</evidence>
<dbReference type="EMBL" id="CDMY01000588">
    <property type="protein sequence ID" value="CEM24704.1"/>
    <property type="molecule type" value="Genomic_DNA"/>
</dbReference>
<reference evidence="2 3" key="1">
    <citation type="submission" date="2014-11" db="EMBL/GenBank/DDBJ databases">
        <authorList>
            <person name="Zhu J."/>
            <person name="Qi W."/>
            <person name="Song R."/>
        </authorList>
    </citation>
    <scope>NUCLEOTIDE SEQUENCE [LARGE SCALE GENOMIC DNA]</scope>
</reference>
<evidence type="ECO:0000313" key="3">
    <source>
        <dbReference type="Proteomes" id="UP000041254"/>
    </source>
</evidence>
<dbReference type="Proteomes" id="UP000041254">
    <property type="component" value="Unassembled WGS sequence"/>
</dbReference>
<feature type="region of interest" description="Disordered" evidence="1">
    <location>
        <begin position="1"/>
        <end position="39"/>
    </location>
</feature>
<keyword evidence="3" id="KW-1185">Reference proteome</keyword>
<accession>A0A0G4G7M8</accession>
<dbReference type="InParanoid" id="A0A0G4G7M8"/>
<protein>
    <submittedName>
        <fullName evidence="2">Uncharacterized protein</fullName>
    </submittedName>
</protein>
<proteinExistence type="predicted"/>
<feature type="region of interest" description="Disordered" evidence="1">
    <location>
        <begin position="733"/>
        <end position="833"/>
    </location>
</feature>
<gene>
    <name evidence="2" type="ORF">Vbra_6158</name>
</gene>
<evidence type="ECO:0000256" key="1">
    <source>
        <dbReference type="SAM" id="MobiDB-lite"/>
    </source>
</evidence>
<dbReference type="AlphaFoldDB" id="A0A0G4G7M8"/>
<organism evidence="2 3">
    <name type="scientific">Vitrella brassicaformis (strain CCMP3155)</name>
    <dbReference type="NCBI Taxonomy" id="1169540"/>
    <lineage>
        <taxon>Eukaryota</taxon>
        <taxon>Sar</taxon>
        <taxon>Alveolata</taxon>
        <taxon>Colpodellida</taxon>
        <taxon>Vitrellaceae</taxon>
        <taxon>Vitrella</taxon>
    </lineage>
</organism>
<feature type="compositionally biased region" description="Basic and acidic residues" evidence="1">
    <location>
        <begin position="733"/>
        <end position="746"/>
    </location>
</feature>
<dbReference type="VEuPathDB" id="CryptoDB:Vbra_6158"/>
<feature type="compositionally biased region" description="Basic and acidic residues" evidence="1">
    <location>
        <begin position="802"/>
        <end position="812"/>
    </location>
</feature>
<name>A0A0G4G7M8_VITBC</name>
<sequence length="833" mass="95128">MGGVYTRNRSGFHEPRPFNNPPPQPNNPRRIRRGKEERARKVEKEVKKYSDIYSAEIHYPVDTVGLLTLIQYSLISAYNSQNQSLMKDEEAKVFVQQLHFAITILAKSDLSVDSIQDTCEATFRTIVRKAATAQLYNPRAASTSYVWVWQVVLAGLRFLIGYPGESQDRHPTTRHLGGHIKYILGALIALERCRLGLRHDNSALGHLYVSDLGTAVLARSSLFLLSWMKSLKLPAMSCVALDQGDLDSACPPVVELFYTDEGDKKSSLLMENQVWHDIITYRSFKVNNRKHHNETVLLTTHTIPTTHLGGVCSSKWDAVAFEAMYSRGTCSIQDIRRFFNRKRGARPPPVVVDDLVRILMQPSGEARRKAAIEWDIENERFQSHDAELPEEDDGEETAECWTNITANDSLHKEEDARDPRLFERAPSTIGNASIWRGHVDGLQEEKAERERHAPMTPEDEKRAIELIQKRLDERFERHQVRHMHVMVRQGLVHIGVMIQEIRTYFRVPTADPHVIDEILEKAYDCRAEQLEKCNMPDNKMKIFGIGMTPDDTNFCHDRATHLLQERRASENGPLNLWYEGLGERCYILVKMFGHRRYFRILSATEEGVKEAIQEAVAWRNDIRRRIGWTDADMSDYVFASQDEAEKARDAVDKRLDSVQDHDGWPDRMGLYATRRSDFRVYIRCQLVHDGRVFHKNFPVLSADRDDMDRAIEMAVEYREWVREKVRSLKQAAEEAKAKDRADKECVASRTRGKKRKPEECPTSVPAAAPAEQEGGGERAEGGGDEDDPMDVDQGGGPDGVDLGDKDFEARDDGEADGGGDWFFSEDGFWEPIE</sequence>